<dbReference type="Gene3D" id="3.60.15.10">
    <property type="entry name" value="Ribonuclease Z/Hydroxyacylglutathione hydrolase-like"/>
    <property type="match status" value="2"/>
</dbReference>
<gene>
    <name evidence="1" type="ORF">MEDL_54372</name>
</gene>
<comment type="caution">
    <text evidence="1">The sequence shown here is derived from an EMBL/GenBank/DDBJ whole genome shotgun (WGS) entry which is preliminary data.</text>
</comment>
<organism evidence="1 2">
    <name type="scientific">Mytilus edulis</name>
    <name type="common">Blue mussel</name>
    <dbReference type="NCBI Taxonomy" id="6550"/>
    <lineage>
        <taxon>Eukaryota</taxon>
        <taxon>Metazoa</taxon>
        <taxon>Spiralia</taxon>
        <taxon>Lophotrochozoa</taxon>
        <taxon>Mollusca</taxon>
        <taxon>Bivalvia</taxon>
        <taxon>Autobranchia</taxon>
        <taxon>Pteriomorphia</taxon>
        <taxon>Mytilida</taxon>
        <taxon>Mytiloidea</taxon>
        <taxon>Mytilidae</taxon>
        <taxon>Mytilinae</taxon>
        <taxon>Mytilus</taxon>
    </lineage>
</organism>
<dbReference type="OrthoDB" id="10250730at2759"/>
<reference evidence="1" key="1">
    <citation type="submission" date="2021-03" db="EMBL/GenBank/DDBJ databases">
        <authorList>
            <person name="Bekaert M."/>
        </authorList>
    </citation>
    <scope>NUCLEOTIDE SEQUENCE</scope>
</reference>
<evidence type="ECO:0000313" key="2">
    <source>
        <dbReference type="Proteomes" id="UP000683360"/>
    </source>
</evidence>
<proteinExistence type="predicted"/>
<dbReference type="InterPro" id="IPR039344">
    <property type="entry name" value="MBLAC1"/>
</dbReference>
<keyword evidence="2" id="KW-1185">Reference proteome</keyword>
<dbReference type="EMBL" id="CAJPWZ010002636">
    <property type="protein sequence ID" value="CAG2242172.1"/>
    <property type="molecule type" value="Genomic_DNA"/>
</dbReference>
<dbReference type="CDD" id="cd07711">
    <property type="entry name" value="MBLAC1-like_MBL-fold"/>
    <property type="match status" value="1"/>
</dbReference>
<protein>
    <recommendedName>
        <fullName evidence="3">Metallo-beta-lactamase domain-containing protein</fullName>
    </recommendedName>
</protein>
<evidence type="ECO:0008006" key="3">
    <source>
        <dbReference type="Google" id="ProtNLM"/>
    </source>
</evidence>
<dbReference type="InterPro" id="IPR036866">
    <property type="entry name" value="RibonucZ/Hydroxyglut_hydro"/>
</dbReference>
<accession>A0A8S3UFC8</accession>
<dbReference type="AlphaFoldDB" id="A0A8S3UFC8"/>
<dbReference type="PANTHER" id="PTHR23200:SF48">
    <property type="entry name" value="METALLO-BETA-LACTAMASE DOMAIN-CONTAINING PROTEIN 1"/>
    <property type="match status" value="1"/>
</dbReference>
<dbReference type="SUPFAM" id="SSF56281">
    <property type="entry name" value="Metallo-hydrolase/oxidoreductase"/>
    <property type="match status" value="1"/>
</dbReference>
<dbReference type="PANTHER" id="PTHR23200">
    <property type="entry name" value="METALLO-BETA-LACTAMASE DOMAIN-CONTAINING PROTEIN 1"/>
    <property type="match status" value="1"/>
</dbReference>
<dbReference type="Proteomes" id="UP000683360">
    <property type="component" value="Unassembled WGS sequence"/>
</dbReference>
<sequence length="220" mass="24463">MRLSAVKSDRAFQSKASVATPFKKVLASSDIVEMYEVIVLKEGYCVSDGPGLMKAAGTITLLKGPQNIMVDTGNPWDKQLILDGEQYMLHQFDKGIPYEIDDFVEVVPTPGHTGKDVSVIVRETEKGTVAITGDLFECFEDLREPSIWQDNSENPEDQEANRIGILQIADYIIPGHGPMFKVPESYKTQMQVVFYEEFTAITPTGIISETSEYIVCDDVV</sequence>
<name>A0A8S3UFC8_MYTED</name>
<evidence type="ECO:0000313" key="1">
    <source>
        <dbReference type="EMBL" id="CAG2242172.1"/>
    </source>
</evidence>